<dbReference type="InterPro" id="IPR015424">
    <property type="entry name" value="PyrdxlP-dep_Trfase"/>
</dbReference>
<dbReference type="Proteomes" id="UP000324996">
    <property type="component" value="Unassembled WGS sequence"/>
</dbReference>
<evidence type="ECO:0000256" key="1">
    <source>
        <dbReference type="ARBA" id="ARBA00008954"/>
    </source>
</evidence>
<dbReference type="AlphaFoldDB" id="A0A5A7N4K0"/>
<gene>
    <name evidence="2" type="ORF">JCM17846_08850</name>
</gene>
<comment type="caution">
    <text evidence="2">The sequence shown here is derived from an EMBL/GenBank/DDBJ whole genome shotgun (WGS) entry which is preliminary data.</text>
</comment>
<organism evidence="2 3">
    <name type="scientific">Iodidimonas nitroreducens</name>
    <dbReference type="NCBI Taxonomy" id="1236968"/>
    <lineage>
        <taxon>Bacteria</taxon>
        <taxon>Pseudomonadati</taxon>
        <taxon>Pseudomonadota</taxon>
        <taxon>Alphaproteobacteria</taxon>
        <taxon>Iodidimonadales</taxon>
        <taxon>Iodidimonadaceae</taxon>
        <taxon>Iodidimonas</taxon>
    </lineage>
</organism>
<dbReference type="PANTHER" id="PTHR43094">
    <property type="entry name" value="AMINOTRANSFERASE"/>
    <property type="match status" value="1"/>
</dbReference>
<dbReference type="SUPFAM" id="SSF53383">
    <property type="entry name" value="PLP-dependent transferases"/>
    <property type="match status" value="1"/>
</dbReference>
<keyword evidence="3" id="KW-1185">Reference proteome</keyword>
<dbReference type="InterPro" id="IPR005814">
    <property type="entry name" value="Aminotrans_3"/>
</dbReference>
<dbReference type="Gene3D" id="3.90.1150.10">
    <property type="entry name" value="Aspartate Aminotransferase, domain 1"/>
    <property type="match status" value="1"/>
</dbReference>
<proteinExistence type="inferred from homology"/>
<dbReference type="GO" id="GO:0030170">
    <property type="term" value="F:pyridoxal phosphate binding"/>
    <property type="evidence" value="ECO:0007669"/>
    <property type="project" value="InterPro"/>
</dbReference>
<dbReference type="RefSeq" id="WP_313979166.1">
    <property type="nucleotide sequence ID" value="NZ_BKCN01000003.1"/>
</dbReference>
<dbReference type="InterPro" id="IPR015422">
    <property type="entry name" value="PyrdxlP-dep_Trfase_small"/>
</dbReference>
<reference evidence="2 3" key="1">
    <citation type="submission" date="2019-09" db="EMBL/GenBank/DDBJ databases">
        <title>NBRP : Genome information of microbial organism related human and environment.</title>
        <authorList>
            <person name="Hattori M."/>
            <person name="Oshima K."/>
            <person name="Inaba H."/>
            <person name="Suda W."/>
            <person name="Sakamoto M."/>
            <person name="Iino T."/>
            <person name="Kitahara M."/>
            <person name="Oshida Y."/>
            <person name="Iida T."/>
            <person name="Kudo T."/>
            <person name="Itoh T."/>
            <person name="Ohkuma M."/>
        </authorList>
    </citation>
    <scope>NUCLEOTIDE SEQUENCE [LARGE SCALE GENOMIC DNA]</scope>
    <source>
        <strain evidence="2 3">Q-1</strain>
    </source>
</reference>
<comment type="similarity">
    <text evidence="1">Belongs to the class-III pyridoxal-phosphate-dependent aminotransferase family.</text>
</comment>
<name>A0A5A7N4K0_9PROT</name>
<dbReference type="Pfam" id="PF00202">
    <property type="entry name" value="Aminotran_3"/>
    <property type="match status" value="1"/>
</dbReference>
<dbReference type="PANTHER" id="PTHR43094:SF1">
    <property type="entry name" value="AMINOTRANSFERASE CLASS-III"/>
    <property type="match status" value="1"/>
</dbReference>
<dbReference type="GO" id="GO:0008483">
    <property type="term" value="F:transaminase activity"/>
    <property type="evidence" value="ECO:0007669"/>
    <property type="project" value="InterPro"/>
</dbReference>
<evidence type="ECO:0000313" key="2">
    <source>
        <dbReference type="EMBL" id="GER03203.1"/>
    </source>
</evidence>
<accession>A0A5A7N4K0</accession>
<protein>
    <recommendedName>
        <fullName evidence="4">Aminotransferase class III</fullName>
    </recommendedName>
</protein>
<sequence>MACAVAHENLVIIEREHLVEKAGQSGAILHRALASIIGDHPLVGEIRGIGLLAGIELVRDRQSRSAYPLEMGLCSHIANAVLMKGVIIRPTGNSLVICPPFIITEAEIDRIVSALAQGLDEVYAQIQKG</sequence>
<evidence type="ECO:0000313" key="3">
    <source>
        <dbReference type="Proteomes" id="UP000324996"/>
    </source>
</evidence>
<dbReference type="EMBL" id="BKCN01000003">
    <property type="protein sequence ID" value="GER03203.1"/>
    <property type="molecule type" value="Genomic_DNA"/>
</dbReference>
<evidence type="ECO:0008006" key="4">
    <source>
        <dbReference type="Google" id="ProtNLM"/>
    </source>
</evidence>